<dbReference type="GO" id="GO:0005634">
    <property type="term" value="C:nucleus"/>
    <property type="evidence" value="ECO:0007669"/>
    <property type="project" value="UniProtKB-SubCell"/>
</dbReference>
<organism evidence="6 7">
    <name type="scientific">Dentipellis fragilis</name>
    <dbReference type="NCBI Taxonomy" id="205917"/>
    <lineage>
        <taxon>Eukaryota</taxon>
        <taxon>Fungi</taxon>
        <taxon>Dikarya</taxon>
        <taxon>Basidiomycota</taxon>
        <taxon>Agaricomycotina</taxon>
        <taxon>Agaricomycetes</taxon>
        <taxon>Russulales</taxon>
        <taxon>Hericiaceae</taxon>
        <taxon>Dentipellis</taxon>
    </lineage>
</organism>
<evidence type="ECO:0000256" key="3">
    <source>
        <dbReference type="ARBA" id="ARBA00022490"/>
    </source>
</evidence>
<dbReference type="Proteomes" id="UP000298327">
    <property type="component" value="Unassembled WGS sequence"/>
</dbReference>
<dbReference type="GO" id="GO:0005737">
    <property type="term" value="C:cytoplasm"/>
    <property type="evidence" value="ECO:0007669"/>
    <property type="project" value="UniProtKB-SubCell"/>
</dbReference>
<dbReference type="STRING" id="205917.A0A4Y9Z5Q8"/>
<evidence type="ECO:0000256" key="5">
    <source>
        <dbReference type="SAM" id="MobiDB-lite"/>
    </source>
</evidence>
<evidence type="ECO:0000313" key="7">
    <source>
        <dbReference type="Proteomes" id="UP000298327"/>
    </source>
</evidence>
<evidence type="ECO:0000256" key="1">
    <source>
        <dbReference type="ARBA" id="ARBA00004123"/>
    </source>
</evidence>
<reference evidence="6 7" key="1">
    <citation type="submission" date="2019-02" db="EMBL/GenBank/DDBJ databases">
        <title>Genome sequencing of the rare red list fungi Dentipellis fragilis.</title>
        <authorList>
            <person name="Buettner E."/>
            <person name="Kellner H."/>
        </authorList>
    </citation>
    <scope>NUCLEOTIDE SEQUENCE [LARGE SCALE GENOMIC DNA]</scope>
    <source>
        <strain evidence="6 7">DSM 105465</strain>
    </source>
</reference>
<keyword evidence="3" id="KW-0963">Cytoplasm</keyword>
<comment type="caution">
    <text evidence="6">The sequence shown here is derived from an EMBL/GenBank/DDBJ whole genome shotgun (WGS) entry which is preliminary data.</text>
</comment>
<dbReference type="PANTHER" id="PTHR31250">
    <property type="entry name" value="IQ DOMAIN-CONTAINING PROTEIN IQM3"/>
    <property type="match status" value="1"/>
</dbReference>
<dbReference type="AlphaFoldDB" id="A0A4Y9Z5Q8"/>
<comment type="subcellular location">
    <subcellularLocation>
        <location evidence="2">Cytoplasm</location>
    </subcellularLocation>
    <subcellularLocation>
        <location evidence="1">Nucleus</location>
    </subcellularLocation>
</comment>
<dbReference type="OrthoDB" id="7344096at2759"/>
<evidence type="ECO:0000313" key="6">
    <source>
        <dbReference type="EMBL" id="TFY69377.1"/>
    </source>
</evidence>
<keyword evidence="4" id="KW-0539">Nucleus</keyword>
<proteinExistence type="predicted"/>
<dbReference type="PANTHER" id="PTHR31250:SF27">
    <property type="entry name" value="IQ DOMAIN-CONTAINING PROTEIN IQM5"/>
    <property type="match status" value="1"/>
</dbReference>
<keyword evidence="7" id="KW-1185">Reference proteome</keyword>
<feature type="compositionally biased region" description="Basic and acidic residues" evidence="5">
    <location>
        <begin position="455"/>
        <end position="464"/>
    </location>
</feature>
<gene>
    <name evidence="6" type="ORF">EVG20_g3176</name>
</gene>
<evidence type="ECO:0000256" key="2">
    <source>
        <dbReference type="ARBA" id="ARBA00004496"/>
    </source>
</evidence>
<accession>A0A4Y9Z5Q8</accession>
<name>A0A4Y9Z5Q8_9AGAM</name>
<dbReference type="InterPro" id="IPR044159">
    <property type="entry name" value="IQM"/>
</dbReference>
<evidence type="ECO:0000256" key="4">
    <source>
        <dbReference type="ARBA" id="ARBA00023242"/>
    </source>
</evidence>
<protein>
    <submittedName>
        <fullName evidence="6">Uncharacterized protein</fullName>
    </submittedName>
</protein>
<sequence length="569" mass="64116">MEDQLHRFHLSFVNNDEEEQTRERAAKHIQHAWNIHKGSQSKAKYLTPETRWQEATSHAQLELSNMGAEQGRNKATARWRRAGIMTGRLQDGDPMLETAGVVAPNATRKQLETQHWLELIDGKHRYGSNLKVVQCHPAGSRAYGNCQFYHRRWKDTDTEENFFKWLDHGGGKDLSLQECPREQLEKERITYLSNEQRLNYLVEIDSEGKLHWARNKMLVDTTAGHWKDAGNGQGIIPEDEPDAPARPSANAPSSSSFSNSASSGDLDDAAMHYTGVPKGKNKLTRAFWRNFTVRGLVEKMLRKTVKRNTWIYVSDKHFNIFVGIKDTGTFQHSSFLAGGVVTSAGLISVKDGMIHTLSPLSGHYRYAFYYLGHCIMCSRFAVVFQHFHQFLDILQERGVNMEKVEVSKAETALWLIEHLGKFKKKQARIVSKGKTKLHETKEEIEHLPDTISNTDWKKETLEGRKKSKPPNGVEANRSEHADGQVAKGAEGVSEDKRVDQDAQPGSDKPKEGEAPGPADDIGKSGMSISSQDMEGKIEGRPVEQPHPLDDKPPTQFHEGELPNGDIQKA</sequence>
<feature type="region of interest" description="Disordered" evidence="5">
    <location>
        <begin position="441"/>
        <end position="569"/>
    </location>
</feature>
<feature type="compositionally biased region" description="Low complexity" evidence="5">
    <location>
        <begin position="245"/>
        <end position="263"/>
    </location>
</feature>
<feature type="region of interest" description="Disordered" evidence="5">
    <location>
        <begin position="229"/>
        <end position="263"/>
    </location>
</feature>
<feature type="compositionally biased region" description="Basic and acidic residues" evidence="5">
    <location>
        <begin position="533"/>
        <end position="560"/>
    </location>
</feature>
<dbReference type="EMBL" id="SEOQ01000138">
    <property type="protein sequence ID" value="TFY69377.1"/>
    <property type="molecule type" value="Genomic_DNA"/>
</dbReference>